<dbReference type="InterPro" id="IPR016134">
    <property type="entry name" value="Dockerin_dom"/>
</dbReference>
<dbReference type="RefSeq" id="WP_171686500.1">
    <property type="nucleotide sequence ID" value="NZ_WHNZ01000064.1"/>
</dbReference>
<dbReference type="Gene3D" id="3.80.10.10">
    <property type="entry name" value="Ribonuclease Inhibitor"/>
    <property type="match status" value="1"/>
</dbReference>
<dbReference type="CDD" id="cd08547">
    <property type="entry name" value="Type_II_cohesin"/>
    <property type="match status" value="1"/>
</dbReference>
<reference evidence="3 4" key="1">
    <citation type="submission" date="2019-10" db="EMBL/GenBank/DDBJ databases">
        <title>Description of Paenibacillus pedi sp. nov.</title>
        <authorList>
            <person name="Carlier A."/>
            <person name="Qi S."/>
        </authorList>
    </citation>
    <scope>NUCLEOTIDE SEQUENCE [LARGE SCALE GENOMIC DNA]</scope>
    <source>
        <strain evidence="3 4">LMG 31457</strain>
    </source>
</reference>
<dbReference type="Pfam" id="PF20578">
    <property type="entry name" value="aBig_2"/>
    <property type="match status" value="1"/>
</dbReference>
<evidence type="ECO:0000313" key="4">
    <source>
        <dbReference type="Proteomes" id="UP000618579"/>
    </source>
</evidence>
<dbReference type="Pfam" id="PF13306">
    <property type="entry name" value="LRR_5"/>
    <property type="match status" value="2"/>
</dbReference>
<feature type="domain" description="F5/8 type C" evidence="1">
    <location>
        <begin position="1482"/>
        <end position="1628"/>
    </location>
</feature>
<feature type="domain" description="Dockerin" evidence="2">
    <location>
        <begin position="2825"/>
        <end position="2888"/>
    </location>
</feature>
<dbReference type="PROSITE" id="PS51766">
    <property type="entry name" value="DOCKERIN"/>
    <property type="match status" value="1"/>
</dbReference>
<dbReference type="InterPro" id="IPR018247">
    <property type="entry name" value="EF_Hand_1_Ca_BS"/>
</dbReference>
<dbReference type="PROSITE" id="PS00018">
    <property type="entry name" value="EF_HAND_1"/>
    <property type="match status" value="1"/>
</dbReference>
<dbReference type="Gene3D" id="3.40.50.12480">
    <property type="match status" value="1"/>
</dbReference>
<feature type="domain" description="F5/8 type C" evidence="1">
    <location>
        <begin position="542"/>
        <end position="732"/>
    </location>
</feature>
<accession>A0ABX1ZUG5</accession>
<proteinExistence type="predicted"/>
<dbReference type="Pfam" id="PF00754">
    <property type="entry name" value="F5_F8_type_C"/>
    <property type="match status" value="1"/>
</dbReference>
<organism evidence="3 4">
    <name type="scientific">Paenibacillus planticolens</name>
    <dbReference type="NCBI Taxonomy" id="2654976"/>
    <lineage>
        <taxon>Bacteria</taxon>
        <taxon>Bacillati</taxon>
        <taxon>Bacillota</taxon>
        <taxon>Bacilli</taxon>
        <taxon>Bacillales</taxon>
        <taxon>Paenibacillaceae</taxon>
        <taxon>Paenibacillus</taxon>
    </lineage>
</organism>
<dbReference type="InterPro" id="IPR036439">
    <property type="entry name" value="Dockerin_dom_sf"/>
</dbReference>
<dbReference type="Gene3D" id="1.10.1330.10">
    <property type="entry name" value="Dockerin domain"/>
    <property type="match status" value="1"/>
</dbReference>
<dbReference type="Gene3D" id="2.60.40.3630">
    <property type="match status" value="1"/>
</dbReference>
<dbReference type="Gene3D" id="2.60.40.680">
    <property type="match status" value="1"/>
</dbReference>
<dbReference type="InterPro" id="IPR032675">
    <property type="entry name" value="LRR_dom_sf"/>
</dbReference>
<dbReference type="InterPro" id="IPR008979">
    <property type="entry name" value="Galactose-bd-like_sf"/>
</dbReference>
<dbReference type="SUPFAM" id="SSF63446">
    <property type="entry name" value="Type I dockerin domain"/>
    <property type="match status" value="1"/>
</dbReference>
<dbReference type="SUPFAM" id="SSF49384">
    <property type="entry name" value="Carbohydrate-binding domain"/>
    <property type="match status" value="1"/>
</dbReference>
<dbReference type="InterPro" id="IPR002105">
    <property type="entry name" value="Dockerin_1_rpt"/>
</dbReference>
<keyword evidence="4" id="KW-1185">Reference proteome</keyword>
<dbReference type="InterPro" id="IPR000421">
    <property type="entry name" value="FA58C"/>
</dbReference>
<dbReference type="SUPFAM" id="SSF49785">
    <property type="entry name" value="Galactose-binding domain-like"/>
    <property type="match status" value="2"/>
</dbReference>
<name>A0ABX1ZUG5_9BACL</name>
<comment type="caution">
    <text evidence="3">The sequence shown here is derived from an EMBL/GenBank/DDBJ whole genome shotgun (WGS) entry which is preliminary data.</text>
</comment>
<dbReference type="Pfam" id="PF07523">
    <property type="entry name" value="Big_3"/>
    <property type="match status" value="1"/>
</dbReference>
<dbReference type="InterPro" id="IPR008965">
    <property type="entry name" value="CBM2/CBM3_carb-bd_dom_sf"/>
</dbReference>
<dbReference type="InterPro" id="IPR026906">
    <property type="entry name" value="LRR_5"/>
</dbReference>
<evidence type="ECO:0000259" key="1">
    <source>
        <dbReference type="PROSITE" id="PS50022"/>
    </source>
</evidence>
<dbReference type="InterPro" id="IPR046780">
    <property type="entry name" value="aBig_2"/>
</dbReference>
<evidence type="ECO:0000259" key="2">
    <source>
        <dbReference type="PROSITE" id="PS51766"/>
    </source>
</evidence>
<dbReference type="InterPro" id="IPR022038">
    <property type="entry name" value="Ig-like_bact"/>
</dbReference>
<dbReference type="CDD" id="cd14256">
    <property type="entry name" value="Dockerin_I"/>
    <property type="match status" value="1"/>
</dbReference>
<dbReference type="EMBL" id="WHNZ01000064">
    <property type="protein sequence ID" value="NOV03691.1"/>
    <property type="molecule type" value="Genomic_DNA"/>
</dbReference>
<dbReference type="PROSITE" id="PS50022">
    <property type="entry name" value="FA58C_3"/>
    <property type="match status" value="2"/>
</dbReference>
<dbReference type="Proteomes" id="UP000618579">
    <property type="component" value="Unassembled WGS sequence"/>
</dbReference>
<protein>
    <submittedName>
        <fullName evidence="3">Leucine-rich repeat protein</fullName>
    </submittedName>
</protein>
<sequence length="2888" mass="304074">MNNKVHRVLSIILAVLIILNSVQFTIGSRVQAAGVDTFDAATGTLTLNNSFVAGKLRAQIDAVITPLGNTYADIKVLIVTAGIVGVGKIADGGSDIAAGGIIQSLSNLVDFQLIGTSSVQSSSSAPGDNIIAKNFFIQAQNPQLKSVAFQNATTINAQAFQNMSSISTVILPKVTTITSTNAFSGCTGITSITFGTTPPSLTSGNITTLYNSLAPGAAIYVPAASLTAYQSTWSAISSHISAIPSGGGTDPGSVGTFDAGTGTLTLTGAFAVSTLKTQIDAVIPSGKTYADIKVLKITSGMVGIDDTSSIIPLLTNLQDFQLTGTANTQSTANNSDVGIVQANFFTAANAQLTSVTLQNATTINAQAFQNCSKLLTLIVPSLTTVVDATAFTGTTHLASITLGAAVPTSGPTSFPASAIFLVPGDKVAIYQADAIWSSVAPRIKAIGDSSGGEVVDPPVTDGPAVITLKPTHPNIVSVDESARSIQVIEKTSLEQLDAQTTNGASTILRVLDAKGIPKNEITELVAGDKFVVITGGTKKEYTIEVVHYTLENLALNPNASSIKVSSFRSGNDPTNAFNGASTGNAGSGYQVDGSQSTSANISAGKNTFWLALDLGQMKKIDQFSVAWGTTVGDLTTRLANSTYRVEYTNDPAKWAALSNATVAGSGGIATGYSKPSGWDVAYAQDVTQLPDANGNKVFMSNLASPINARYVMVTGELASNWIEIYNFYVFQKEVSNVAPVQPVYPTADLAKIMPDYEGMSLTIGRPAIVKKDTAVPKFDITSKADITVSGVLKDPSGNIVYTLSSQNMASGATSVITPNVKASKLGTYIFEFTIAGSKTIYDKVYFTAVDEDITQYSYTKPYPAFSVIGGKLVYVPDYRGNTVMDYSNAGYKGGGVEIPNVPVKLILEPSQDSNSDDTERIQNAINMLGRIDPDSNGFRGSILLKAGTYRVSSSIKIAASGIVIKGEGDDHEGIETHSTPLSPTNWKDYTHSEAPQPNVTKVVATWIASSYDKNTAVFNFAGSATSTSGSAIKVVDQYVPAGGHTIRLESVSGLSVGDTVNIRKAVNAAWAQDLRMDVITDAPGIPSANQWAANGVVDSSYVTTDEERTIQSINPVTNEIMLIEPLADVLDMRYGVSTVTKYNPTGRINNVGIENMLIMSRFDSSTTAINTAFGVSYQSFDDELHAELAIRFGNAQNAWARTITTYHIDSAVAIATGVSKITIQDVNCLEPVSGTGGERRYNFSNAGGTLVLNQRNYSRYTRHGFIVMGNVVGQNVFYNDRTDYQFDANEPHLRWSTGGLYDNINGRIYLQDRWNNGTAHGWSGANYTLYNNTGPYIISQNQIAANYLFGQTGERLPFVMDAVDPGNVPNFRAYEYSNGSKMTPASLFIQQLKDRMGQAAVDATNNSVIPAYIDQSGDFASQFATLTGIFVDGVPIPNFNNEVLSYTVPVPLDYTALPVITYTAGTGVTVSTSIGGNSAVILTATMPGKKDSVYTVNYGIINKSVPVTSSAGGSNVNNLVDGLLSTSWSASGTPWVQFYLGDKPAFINSVSLGYSRDTQIRRSYYFEFQVSNDGYTWTKVMANNWQQDNLGNGHIMGKEVLPGPDGDSAADYETFTFPADISGRLLRVAMFGARSGTGTGTSNSNKYWAIDVGAAISGGPLAVSKQPQNAAKRTGFTASYTVTMSGGTRPYNYQWQMSKDAGATWNNVTSGTGVNTATYTTGAITADMDGLLFRSKITDADSSNPQTAYSNAASLTVKQDTGIIVTPVGTSVSVFDNVIYSRTATIRNTTFVYGLLGYLDIKPVGSTVFIIPSNISPKTESVAAFTDAMAAFWPPDDDSLRDTKKSYIRKSGEQIRDGDHLLIINPAGTGVERYIINYAKMDDATMVSADKSVITFDKIKGQNTSPDGIIGNLSLPTTSSYGSSISWKVDNNSYLSAAGVVKRPLFAAGDARVTLTATITSGTVTDTVIFNLTILKKSAEELPSNSATVTAKGSTETGYLWGLAVDNAGKTITGLAASTSVDAFKNGLILAPAASWKVVTSAVGSTVTADTFASAVETTKNVANGNLLIVLAEDGVTLNKYTITLKPTAPTPSAAAVPGKKYNTTKLTGLVAGTAYEYVIRTVVGMPSASTWASSSVQFTTGAGETEKDNLFVTQGTYLYIRAAETGTMSSSSPMYILIDISQINKTVDASAPTATLQPGSNHLTTKLTGLLPGTAYEYIVNTSAQELVNWDAALLFTTASSETTKDNIPALSGQYLHIRFSAIDNKEASSEKNIYITADLVKVKPANATPQSSAQPGTLGGTTKLTGLLPNTTYLYIINTNTDNPATDAWDHKGRSITTGNGQTVYDNIVSSPELYMHLMVVETSSNANSLPQNYLVGAGGVRSLPQGIVPTASAEPGTAGSTMKLTGLLPETAYEFVVTDALSSPKNTTWGEGIVIRSKTGAGETTIDNIEIPADLGNMHVRTGGTTINSPSEAQNFIILGSYVNNASGTLSNNAYVTAATSGPGYIPGLIVSGKAPNFTIRNVPAGTTKEALKAALLKNSKAGWKVVANAAVSATVKDTATFNSAREISTNVSIDNVLTVLAEDGKTVQRYTITNNVTTVSLTGIAVKTLPAKTSYIVGDALDLTGLEIEAAYSDGTKASVSGYAVSPAGGTSLNATGTTTVSITYTEDGVSKTASFNVTVGEATRVTNVTLTGTSSIGAGQTFDLNFGLTGVTQAIYAQDLTLMFDPAQLELISIDPLVKDQFSVVASEKAPGQVRILLASLGQNHAVNADGDLLRLRFKAKSIAQSVTGTVALMNVTLANGNGMETPVSGASHNVQITVIPRVPGDLNSDGKVSIGDLAIVAAWYGKTSADPNWEQYKAADMNGDGKIDIVDLAAVANKILQN</sequence>
<dbReference type="Pfam" id="PF00404">
    <property type="entry name" value="Dockerin_1"/>
    <property type="match status" value="1"/>
</dbReference>
<dbReference type="Gene3D" id="2.60.120.260">
    <property type="entry name" value="Galactose-binding domain-like"/>
    <property type="match status" value="2"/>
</dbReference>
<evidence type="ECO:0000313" key="3">
    <source>
        <dbReference type="EMBL" id="NOV03691.1"/>
    </source>
</evidence>
<gene>
    <name evidence="3" type="ORF">GC097_27155</name>
</gene>